<accession>A0ABQ7AYD4</accession>
<evidence type="ECO:0000313" key="3">
    <source>
        <dbReference type="Proteomes" id="UP000266723"/>
    </source>
</evidence>
<comment type="caution">
    <text evidence="2">The sequence shown here is derived from an EMBL/GenBank/DDBJ whole genome shotgun (WGS) entry which is preliminary data.</text>
</comment>
<keyword evidence="3" id="KW-1185">Reference proteome</keyword>
<protein>
    <submittedName>
        <fullName evidence="2">Uncharacterized protein</fullName>
    </submittedName>
</protein>
<dbReference type="Proteomes" id="UP000266723">
    <property type="component" value="Unassembled WGS sequence"/>
</dbReference>
<feature type="transmembrane region" description="Helical" evidence="1">
    <location>
        <begin position="133"/>
        <end position="153"/>
    </location>
</feature>
<organism evidence="2 3">
    <name type="scientific">Brassica cretica</name>
    <name type="common">Mustard</name>
    <dbReference type="NCBI Taxonomy" id="69181"/>
    <lineage>
        <taxon>Eukaryota</taxon>
        <taxon>Viridiplantae</taxon>
        <taxon>Streptophyta</taxon>
        <taxon>Embryophyta</taxon>
        <taxon>Tracheophyta</taxon>
        <taxon>Spermatophyta</taxon>
        <taxon>Magnoliopsida</taxon>
        <taxon>eudicotyledons</taxon>
        <taxon>Gunneridae</taxon>
        <taxon>Pentapetalae</taxon>
        <taxon>rosids</taxon>
        <taxon>malvids</taxon>
        <taxon>Brassicales</taxon>
        <taxon>Brassicaceae</taxon>
        <taxon>Brassiceae</taxon>
        <taxon>Brassica</taxon>
    </lineage>
</organism>
<proteinExistence type="predicted"/>
<name>A0ABQ7AYD4_BRACR</name>
<reference evidence="2 3" key="1">
    <citation type="journal article" date="2020" name="BMC Genomics">
        <title>Intraspecific diversification of the crop wild relative Brassica cretica Lam. using demographic model selection.</title>
        <authorList>
            <person name="Kioukis A."/>
            <person name="Michalopoulou V.A."/>
            <person name="Briers L."/>
            <person name="Pirintsos S."/>
            <person name="Studholme D.J."/>
            <person name="Pavlidis P."/>
            <person name="Sarris P.F."/>
        </authorList>
    </citation>
    <scope>NUCLEOTIDE SEQUENCE [LARGE SCALE GENOMIC DNA]</scope>
    <source>
        <strain evidence="3">cv. PFS-1207/04</strain>
    </source>
</reference>
<gene>
    <name evidence="2" type="ORF">DY000_02058649</name>
</gene>
<feature type="transmembrane region" description="Helical" evidence="1">
    <location>
        <begin position="159"/>
        <end position="181"/>
    </location>
</feature>
<sequence length="332" mass="37016">MSLVRCLSLRSVLNARRYRSSYACLVPLNYRRDEEEEEATRQFPETRSYHSFIHHQSSSFSRNRSSFQSPAIPSHRTISTFNFTGSTATVEILTDWVLKSAVSNVCALHNVADALASLQHLVTLLNAFTFSQWWVCIIVTSLLIRGVTIPVLIDWLNNIAEWVCIIVTSLLIRGVTIPVLIDWLNNIAEYFKNVGSHYASPQGGALNKASLLRKSGRLMYTMLEKEFLGVKGSISGKGIQVPLFWLSIEELRQNMAGILVSCLRGKTFSAELIRNGVLSEGRLVIVVGDGFGLEIQIFDLRFLSYPQASSSPETGSAIPSVSIGVAWKLMRQ</sequence>
<dbReference type="EMBL" id="QGKV02001556">
    <property type="protein sequence ID" value="KAF3519032.1"/>
    <property type="molecule type" value="Genomic_DNA"/>
</dbReference>
<evidence type="ECO:0000256" key="1">
    <source>
        <dbReference type="SAM" id="Phobius"/>
    </source>
</evidence>
<evidence type="ECO:0000313" key="2">
    <source>
        <dbReference type="EMBL" id="KAF3519032.1"/>
    </source>
</evidence>
<keyword evidence="1" id="KW-0812">Transmembrane</keyword>
<keyword evidence="1" id="KW-0472">Membrane</keyword>
<keyword evidence="1" id="KW-1133">Transmembrane helix</keyword>